<evidence type="ECO:0000313" key="1">
    <source>
        <dbReference type="EMBL" id="TDO96195.1"/>
    </source>
</evidence>
<proteinExistence type="predicted"/>
<protein>
    <submittedName>
        <fullName evidence="1">Uncharacterized protein</fullName>
    </submittedName>
</protein>
<reference evidence="1 2" key="1">
    <citation type="submission" date="2019-03" db="EMBL/GenBank/DDBJ databases">
        <title>Genomic Encyclopedia of Type Strains, Phase III (KMG-III): the genomes of soil and plant-associated and newly described type strains.</title>
        <authorList>
            <person name="Whitman W."/>
        </authorList>
    </citation>
    <scope>NUCLEOTIDE SEQUENCE [LARGE SCALE GENOMIC DNA]</scope>
    <source>
        <strain evidence="1 2">CECT 7378</strain>
    </source>
</reference>
<accession>A0A4R6M5V6</accession>
<dbReference type="AlphaFoldDB" id="A0A4R6M5V6"/>
<gene>
    <name evidence="1" type="ORF">DFP79_2767</name>
</gene>
<name>A0A4R6M5V6_9GAMM</name>
<dbReference type="Proteomes" id="UP000294656">
    <property type="component" value="Unassembled WGS sequence"/>
</dbReference>
<dbReference type="RefSeq" id="WP_133504495.1">
    <property type="nucleotide sequence ID" value="NZ_SNXC01000014.1"/>
</dbReference>
<evidence type="ECO:0000313" key="2">
    <source>
        <dbReference type="Proteomes" id="UP000294656"/>
    </source>
</evidence>
<dbReference type="OrthoDB" id="6105458at2"/>
<organism evidence="1 2">
    <name type="scientific">Marinomonas balearica</name>
    <dbReference type="NCBI Taxonomy" id="491947"/>
    <lineage>
        <taxon>Bacteria</taxon>
        <taxon>Pseudomonadati</taxon>
        <taxon>Pseudomonadota</taxon>
        <taxon>Gammaproteobacteria</taxon>
        <taxon>Oceanospirillales</taxon>
        <taxon>Oceanospirillaceae</taxon>
        <taxon>Marinomonas</taxon>
    </lineage>
</organism>
<keyword evidence="2" id="KW-1185">Reference proteome</keyword>
<dbReference type="EMBL" id="SNXC01000014">
    <property type="protein sequence ID" value="TDO96195.1"/>
    <property type="molecule type" value="Genomic_DNA"/>
</dbReference>
<sequence length="124" mass="14008">MNHSEFIKFEAGIDDFVGDLKSELKQNALQLTKVSVPQCLASYRVANTKCDAHLRLVLMGYPEGGAIARVSWLGVKGQERTCCYVNDVFEAVTLKANGRWAKSKRNPRESCMRELACLLEERQR</sequence>
<comment type="caution">
    <text evidence="1">The sequence shown here is derived from an EMBL/GenBank/DDBJ whole genome shotgun (WGS) entry which is preliminary data.</text>
</comment>